<accession>A0A4S8MVG9</accession>
<feature type="non-terminal residue" evidence="1">
    <location>
        <position position="1"/>
    </location>
</feature>
<dbReference type="OrthoDB" id="5946233at2759"/>
<proteinExistence type="predicted"/>
<protein>
    <submittedName>
        <fullName evidence="1">Uncharacterized protein</fullName>
    </submittedName>
</protein>
<name>A0A4S8MVG9_DENBC</name>
<dbReference type="AlphaFoldDB" id="A0A4S8MVG9"/>
<keyword evidence="2" id="KW-1185">Reference proteome</keyword>
<evidence type="ECO:0000313" key="1">
    <source>
        <dbReference type="EMBL" id="THV07011.1"/>
    </source>
</evidence>
<organism evidence="1 2">
    <name type="scientific">Dendrothele bispora (strain CBS 962.96)</name>
    <dbReference type="NCBI Taxonomy" id="1314807"/>
    <lineage>
        <taxon>Eukaryota</taxon>
        <taxon>Fungi</taxon>
        <taxon>Dikarya</taxon>
        <taxon>Basidiomycota</taxon>
        <taxon>Agaricomycotina</taxon>
        <taxon>Agaricomycetes</taxon>
        <taxon>Agaricomycetidae</taxon>
        <taxon>Agaricales</taxon>
        <taxon>Agaricales incertae sedis</taxon>
        <taxon>Dendrothele</taxon>
    </lineage>
</organism>
<gene>
    <name evidence="1" type="ORF">K435DRAFT_572219</name>
</gene>
<sequence>RVWWTNSNPQLIFRYYLDCIKKDGYTCLVTQSDPGPENFCLAKGHSFIQQSLNSGLEGTLQRRYMKEKNNMPPEIAWSNMRHNFSPGMEDIL</sequence>
<reference evidence="1 2" key="1">
    <citation type="journal article" date="2019" name="Nat. Ecol. Evol.">
        <title>Megaphylogeny resolves global patterns of mushroom evolution.</title>
        <authorList>
            <person name="Varga T."/>
            <person name="Krizsan K."/>
            <person name="Foldi C."/>
            <person name="Dima B."/>
            <person name="Sanchez-Garcia M."/>
            <person name="Sanchez-Ramirez S."/>
            <person name="Szollosi G.J."/>
            <person name="Szarkandi J.G."/>
            <person name="Papp V."/>
            <person name="Albert L."/>
            <person name="Andreopoulos W."/>
            <person name="Angelini C."/>
            <person name="Antonin V."/>
            <person name="Barry K.W."/>
            <person name="Bougher N.L."/>
            <person name="Buchanan P."/>
            <person name="Buyck B."/>
            <person name="Bense V."/>
            <person name="Catcheside P."/>
            <person name="Chovatia M."/>
            <person name="Cooper J."/>
            <person name="Damon W."/>
            <person name="Desjardin D."/>
            <person name="Finy P."/>
            <person name="Geml J."/>
            <person name="Haridas S."/>
            <person name="Hughes K."/>
            <person name="Justo A."/>
            <person name="Karasinski D."/>
            <person name="Kautmanova I."/>
            <person name="Kiss B."/>
            <person name="Kocsube S."/>
            <person name="Kotiranta H."/>
            <person name="LaButti K.M."/>
            <person name="Lechner B.E."/>
            <person name="Liimatainen K."/>
            <person name="Lipzen A."/>
            <person name="Lukacs Z."/>
            <person name="Mihaltcheva S."/>
            <person name="Morgado L.N."/>
            <person name="Niskanen T."/>
            <person name="Noordeloos M.E."/>
            <person name="Ohm R.A."/>
            <person name="Ortiz-Santana B."/>
            <person name="Ovrebo C."/>
            <person name="Racz N."/>
            <person name="Riley R."/>
            <person name="Savchenko A."/>
            <person name="Shiryaev A."/>
            <person name="Soop K."/>
            <person name="Spirin V."/>
            <person name="Szebenyi C."/>
            <person name="Tomsovsky M."/>
            <person name="Tulloss R.E."/>
            <person name="Uehling J."/>
            <person name="Grigoriev I.V."/>
            <person name="Vagvolgyi C."/>
            <person name="Papp T."/>
            <person name="Martin F.M."/>
            <person name="Miettinen O."/>
            <person name="Hibbett D.S."/>
            <person name="Nagy L.G."/>
        </authorList>
    </citation>
    <scope>NUCLEOTIDE SEQUENCE [LARGE SCALE GENOMIC DNA]</scope>
    <source>
        <strain evidence="1 2">CBS 962.96</strain>
    </source>
</reference>
<feature type="non-terminal residue" evidence="1">
    <location>
        <position position="92"/>
    </location>
</feature>
<dbReference type="Proteomes" id="UP000297245">
    <property type="component" value="Unassembled WGS sequence"/>
</dbReference>
<dbReference type="EMBL" id="ML179040">
    <property type="protein sequence ID" value="THV07011.1"/>
    <property type="molecule type" value="Genomic_DNA"/>
</dbReference>
<evidence type="ECO:0000313" key="2">
    <source>
        <dbReference type="Proteomes" id="UP000297245"/>
    </source>
</evidence>